<proteinExistence type="inferred from homology"/>
<protein>
    <recommendedName>
        <fullName evidence="2">Alpha-1,3/1,6-mannosyltransferase ALG2</fullName>
        <ecNumber evidence="2">2.4.1.132</ecNumber>
        <ecNumber evidence="2">2.4.1.257</ecNumber>
    </recommendedName>
    <alternativeName>
        <fullName evidence="2">GDP-Man:Man(1)GlcNAc(2)-PP-Dol alpha-1,3-mannosyltransferase</fullName>
    </alternativeName>
</protein>
<evidence type="ECO:0000313" key="4">
    <source>
        <dbReference type="EMBL" id="PAV78994.1"/>
    </source>
</evidence>
<evidence type="ECO:0000313" key="5">
    <source>
        <dbReference type="Proteomes" id="UP000218231"/>
    </source>
</evidence>
<evidence type="ECO:0000256" key="2">
    <source>
        <dbReference type="RuleBase" id="RU367136"/>
    </source>
</evidence>
<dbReference type="AlphaFoldDB" id="A0A2A2KYI3"/>
<comment type="subcellular location">
    <subcellularLocation>
        <location evidence="2">Endoplasmic reticulum membrane</location>
        <topology evidence="2">Single-pass membrane protein</topology>
    </subcellularLocation>
</comment>
<comment type="similarity">
    <text evidence="2">Belongs to the glycosyltransferase group 1 family.</text>
</comment>
<gene>
    <name evidence="4" type="ORF">WR25_10320</name>
</gene>
<dbReference type="PANTHER" id="PTHR45918:SF2">
    <property type="entry name" value="ALPHA-1,3_1,6-MANNOSYLTRANSFERASE ALG2"/>
    <property type="match status" value="1"/>
</dbReference>
<evidence type="ECO:0000256" key="1">
    <source>
        <dbReference type="ARBA" id="ARBA00022676"/>
    </source>
</evidence>
<comment type="catalytic activity">
    <reaction evidence="2">
        <text>an alpha-D-Man-(1-&gt;3)-beta-D-Man-(1-&gt;4)-beta-D-GlcNAc-(1-&gt;4)-alpha-D-GlcNAc-diphospho-di-trans,poly-cis-dolichol + GDP-alpha-D-mannose = an alpha-D-Man-(1-&gt;3)-[alpha-D-Man-(1-&gt;6)]-beta-D-Man-(1-&gt;4)-beta-D-GlcNAc-(1-&gt;4)-alpha-D-GlcNAc-diphospho-di-trans,poly-cis-dolichol + GDP + H(+)</text>
        <dbReference type="Rhea" id="RHEA:29519"/>
        <dbReference type="Rhea" id="RHEA-COMP:19513"/>
        <dbReference type="Rhea" id="RHEA-COMP:19515"/>
        <dbReference type="ChEBI" id="CHEBI:15378"/>
        <dbReference type="ChEBI" id="CHEBI:57527"/>
        <dbReference type="ChEBI" id="CHEBI:58189"/>
        <dbReference type="ChEBI" id="CHEBI:132510"/>
        <dbReference type="ChEBI" id="CHEBI:132511"/>
        <dbReference type="EC" id="2.4.1.257"/>
    </reaction>
    <physiologicalReaction direction="left-to-right" evidence="2">
        <dbReference type="Rhea" id="RHEA:29520"/>
    </physiologicalReaction>
</comment>
<comment type="pathway">
    <text evidence="2">Protein modification; protein glycosylation.</text>
</comment>
<name>A0A2A2KYI3_9BILA</name>
<evidence type="ECO:0000259" key="3">
    <source>
        <dbReference type="Pfam" id="PF00534"/>
    </source>
</evidence>
<dbReference type="InterPro" id="IPR001296">
    <property type="entry name" value="Glyco_trans_1"/>
</dbReference>
<dbReference type="InterPro" id="IPR027054">
    <property type="entry name" value="ALG2"/>
</dbReference>
<keyword evidence="2" id="KW-0808">Transferase</keyword>
<dbReference type="Pfam" id="PF00534">
    <property type="entry name" value="Glycos_transf_1"/>
    <property type="match status" value="1"/>
</dbReference>
<dbReference type="PANTHER" id="PTHR45918">
    <property type="entry name" value="ALPHA-1,3/1,6-MANNOSYLTRANSFERASE ALG2"/>
    <property type="match status" value="1"/>
</dbReference>
<dbReference type="UniPathway" id="UPA00378"/>
<dbReference type="EC" id="2.4.1.132" evidence="2"/>
<sequence length="376" mass="43172">MQIIIIHPEQWNGGSDRCTVALIRHLKARGHQVIWYTTMIDDYWKNNDFEGVDIREHRIQLHPGDWWSQNIYLGWKIVSSGLNPDLVILDHSARWYSKLIGLIEEELFLQTDKIMVNSKFTAKQFEKVMPNVPRDKIRVVYPPCDIDSIVSSAQAPISRRDRPSNSAYLFLSMNRFWPEKRLDIIVEAASILKSRGYKFHVQLAGSVMPHIPESRIYYDLLKKMANELDVVDVVDFIPSPNEQTKFALYRKCDSALYTPPDEHFGIVPIEALDQRRPVIVCNSGGPAETVLEDVTGTRIAEPRADLLAEAMILHMKKEEWPDLDTDEGYCKQRARFERDFSTRGYSAHIDSAISEFFPSYVPLPSASHPNARSARG</sequence>
<keyword evidence="1 2" id="KW-0328">Glycosyltransferase</keyword>
<dbReference type="GO" id="GO:0005789">
    <property type="term" value="C:endoplasmic reticulum membrane"/>
    <property type="evidence" value="ECO:0007669"/>
    <property type="project" value="UniProtKB-SubCell"/>
</dbReference>
<dbReference type="OrthoDB" id="448893at2759"/>
<dbReference type="GO" id="GO:0102704">
    <property type="term" value="F:GDP-Man:Man(2)GlcNAc(2)-PP-Dol alpha-1,6-mannosyltransferase activity"/>
    <property type="evidence" value="ECO:0007669"/>
    <property type="project" value="UniProtKB-UniRule"/>
</dbReference>
<accession>A0A2A2KYI3</accession>
<dbReference type="EMBL" id="LIAE01007485">
    <property type="protein sequence ID" value="PAV78994.1"/>
    <property type="molecule type" value="Genomic_DNA"/>
</dbReference>
<feature type="domain" description="Glycosyl transferase family 1" evidence="3">
    <location>
        <begin position="165"/>
        <end position="319"/>
    </location>
</feature>
<keyword evidence="5" id="KW-1185">Reference proteome</keyword>
<comment type="function">
    <text evidence="2">Mannosylates Man(2)GlcNAc(2)-dolichol diphosphate and Man(1)GlcNAc(2)-dolichol diphosphate to form Man(3)GlcNAc(2)-dolichol diphosphate.</text>
</comment>
<dbReference type="GO" id="GO:0004378">
    <property type="term" value="F:GDP-Man:Man(1)GlcNAc(2)-PP-Dol alpha-1,3-mannosyltransferase activity"/>
    <property type="evidence" value="ECO:0007669"/>
    <property type="project" value="UniProtKB-UniRule"/>
</dbReference>
<dbReference type="SUPFAM" id="SSF53756">
    <property type="entry name" value="UDP-Glycosyltransferase/glycogen phosphorylase"/>
    <property type="match status" value="1"/>
</dbReference>
<dbReference type="EC" id="2.4.1.257" evidence="2"/>
<dbReference type="Gene3D" id="3.40.50.2000">
    <property type="entry name" value="Glycogen Phosphorylase B"/>
    <property type="match status" value="2"/>
</dbReference>
<comment type="catalytic activity">
    <reaction evidence="2">
        <text>a beta-D-Man-(1-&gt;4)-beta-D-GlcNAc-(1-&gt;4)-alpha-D-GlcNAc-diphospho-di-trans,poly-cis-dolichol + GDP-alpha-D-mannose = an alpha-D-Man-(1-&gt;3)-beta-D-Man-(1-&gt;4)-beta-D-GlcNAc-(1-&gt;4)-alpha-D-GlcNAc-diphospho-di-trans,poly-cis-dolichol + GDP + H(+)</text>
        <dbReference type="Rhea" id="RHEA:29515"/>
        <dbReference type="Rhea" id="RHEA-COMP:19511"/>
        <dbReference type="Rhea" id="RHEA-COMP:19513"/>
        <dbReference type="ChEBI" id="CHEBI:15378"/>
        <dbReference type="ChEBI" id="CHEBI:57527"/>
        <dbReference type="ChEBI" id="CHEBI:58189"/>
        <dbReference type="ChEBI" id="CHEBI:58472"/>
        <dbReference type="ChEBI" id="CHEBI:132510"/>
        <dbReference type="EC" id="2.4.1.132"/>
    </reaction>
    <physiologicalReaction direction="left-to-right" evidence="2">
        <dbReference type="Rhea" id="RHEA:29516"/>
    </physiologicalReaction>
</comment>
<reference evidence="4 5" key="1">
    <citation type="journal article" date="2017" name="Curr. Biol.">
        <title>Genome architecture and evolution of a unichromosomal asexual nematode.</title>
        <authorList>
            <person name="Fradin H."/>
            <person name="Zegar C."/>
            <person name="Gutwein M."/>
            <person name="Lucas J."/>
            <person name="Kovtun M."/>
            <person name="Corcoran D."/>
            <person name="Baugh L.R."/>
            <person name="Kiontke K."/>
            <person name="Gunsalus K."/>
            <person name="Fitch D.H."/>
            <person name="Piano F."/>
        </authorList>
    </citation>
    <scope>NUCLEOTIDE SEQUENCE [LARGE SCALE GENOMIC DNA]</scope>
    <source>
        <strain evidence="4">PF1309</strain>
    </source>
</reference>
<dbReference type="Proteomes" id="UP000218231">
    <property type="component" value="Unassembled WGS sequence"/>
</dbReference>
<organism evidence="4 5">
    <name type="scientific">Diploscapter pachys</name>
    <dbReference type="NCBI Taxonomy" id="2018661"/>
    <lineage>
        <taxon>Eukaryota</taxon>
        <taxon>Metazoa</taxon>
        <taxon>Ecdysozoa</taxon>
        <taxon>Nematoda</taxon>
        <taxon>Chromadorea</taxon>
        <taxon>Rhabditida</taxon>
        <taxon>Rhabditina</taxon>
        <taxon>Rhabditomorpha</taxon>
        <taxon>Rhabditoidea</taxon>
        <taxon>Rhabditidae</taxon>
        <taxon>Diploscapter</taxon>
    </lineage>
</organism>
<comment type="caution">
    <text evidence="4">The sequence shown here is derived from an EMBL/GenBank/DDBJ whole genome shotgun (WGS) entry which is preliminary data.</text>
</comment>
<dbReference type="STRING" id="2018661.A0A2A2KYI3"/>